<dbReference type="AlphaFoldDB" id="A0A1Y2LJ56"/>
<feature type="region of interest" description="Disordered" evidence="1">
    <location>
        <begin position="32"/>
        <end position="58"/>
    </location>
</feature>
<sequence>MRRAQNIARYTEATDSIKKDSDPGFTARLLKDTRYEGAHMTPKKDSDGNSKEDVEDINNADMRMQIDDTTRLMDNHGYQPRDYRKALQYARVASRKRPIIPGQNPDGNFNLWWQMTGAYESNHRRDYNSAKMLRQRQKFIESGHPFPDQAAFRGVSTGAVIADEVGIRKSDTCSASVLMRNNNRKFDLQDMYTSNNVEGLAAYPKPRPTLVVTQPHLLLQLAKSFALYSDTFHVYIYGGNSTDLPPNVTRVNEKLTRDHEFFDEENEHNCQVIIVTSYPTLSSRHGPAANKK</sequence>
<dbReference type="EMBL" id="KZ107861">
    <property type="protein sequence ID" value="OSS43855.1"/>
    <property type="molecule type" value="Genomic_DNA"/>
</dbReference>
<evidence type="ECO:0000313" key="2">
    <source>
        <dbReference type="EMBL" id="OSS43855.1"/>
    </source>
</evidence>
<protein>
    <submittedName>
        <fullName evidence="2">Uncharacterized protein</fullName>
    </submittedName>
</protein>
<gene>
    <name evidence="2" type="ORF">B5807_11599</name>
</gene>
<reference evidence="2 3" key="1">
    <citation type="journal article" date="2017" name="Genome Announc.">
        <title>Genome sequence of the saprophytic ascomycete Epicoccum nigrum ICMP 19927 strain isolated from New Zealand.</title>
        <authorList>
            <person name="Fokin M."/>
            <person name="Fleetwood D."/>
            <person name="Weir B.S."/>
            <person name="Villas-Boas S.G."/>
        </authorList>
    </citation>
    <scope>NUCLEOTIDE SEQUENCE [LARGE SCALE GENOMIC DNA]</scope>
    <source>
        <strain evidence="2 3">ICMP 19927</strain>
    </source>
</reference>
<proteinExistence type="predicted"/>
<organism evidence="2 3">
    <name type="scientific">Epicoccum nigrum</name>
    <name type="common">Soil fungus</name>
    <name type="synonym">Epicoccum purpurascens</name>
    <dbReference type="NCBI Taxonomy" id="105696"/>
    <lineage>
        <taxon>Eukaryota</taxon>
        <taxon>Fungi</taxon>
        <taxon>Dikarya</taxon>
        <taxon>Ascomycota</taxon>
        <taxon>Pezizomycotina</taxon>
        <taxon>Dothideomycetes</taxon>
        <taxon>Pleosporomycetidae</taxon>
        <taxon>Pleosporales</taxon>
        <taxon>Pleosporineae</taxon>
        <taxon>Didymellaceae</taxon>
        <taxon>Epicoccum</taxon>
    </lineage>
</organism>
<keyword evidence="3" id="KW-1185">Reference proteome</keyword>
<feature type="compositionally biased region" description="Basic and acidic residues" evidence="1">
    <location>
        <begin position="32"/>
        <end position="52"/>
    </location>
</feature>
<evidence type="ECO:0000313" key="3">
    <source>
        <dbReference type="Proteomes" id="UP000193240"/>
    </source>
</evidence>
<dbReference type="InParanoid" id="A0A1Y2LJ56"/>
<dbReference type="Proteomes" id="UP000193240">
    <property type="component" value="Unassembled WGS sequence"/>
</dbReference>
<name>A0A1Y2LJ56_EPING</name>
<accession>A0A1Y2LJ56</accession>
<evidence type="ECO:0000256" key="1">
    <source>
        <dbReference type="SAM" id="MobiDB-lite"/>
    </source>
</evidence>